<evidence type="ECO:0000313" key="2">
    <source>
        <dbReference type="EMBL" id="JAB69215.1"/>
    </source>
</evidence>
<dbReference type="Pfam" id="PF02098">
    <property type="entry name" value="His_binding"/>
    <property type="match status" value="1"/>
</dbReference>
<keyword evidence="1" id="KW-0732">Signal</keyword>
<protein>
    <submittedName>
        <fullName evidence="2">Putative lipocal-1 1</fullName>
    </submittedName>
</protein>
<dbReference type="EMBL" id="GANP01015253">
    <property type="protein sequence ID" value="JAB69215.1"/>
    <property type="molecule type" value="mRNA"/>
</dbReference>
<evidence type="ECO:0000256" key="1">
    <source>
        <dbReference type="SAM" id="SignalP"/>
    </source>
</evidence>
<feature type="chain" id="PRO_5004737155" evidence="1">
    <location>
        <begin position="17"/>
        <end position="90"/>
    </location>
</feature>
<dbReference type="Gene3D" id="2.40.128.20">
    <property type="match status" value="1"/>
</dbReference>
<dbReference type="AlphaFoldDB" id="V5GG70"/>
<dbReference type="SUPFAM" id="SSF50814">
    <property type="entry name" value="Lipocalins"/>
    <property type="match status" value="1"/>
</dbReference>
<proteinExistence type="evidence at transcript level"/>
<accession>V5GG70</accession>
<feature type="signal peptide" evidence="1">
    <location>
        <begin position="1"/>
        <end position="16"/>
    </location>
</feature>
<dbReference type="InterPro" id="IPR012674">
    <property type="entry name" value="Calycin"/>
</dbReference>
<dbReference type="GO" id="GO:0043176">
    <property type="term" value="F:amine binding"/>
    <property type="evidence" value="ECO:0007669"/>
    <property type="project" value="InterPro"/>
</dbReference>
<dbReference type="GO" id="GO:0030682">
    <property type="term" value="P:symbiont-mediated perturbation of host defenses"/>
    <property type="evidence" value="ECO:0007669"/>
    <property type="project" value="InterPro"/>
</dbReference>
<sequence length="90" mass="9561">MTAMLVTLAAASLTLGGVINAAHTHNTAAAYPELKPELGKYQEIWKCFPLKETWYLTYRSHETDPGFGGKAKCVKGSQTGPIVAGAAPVL</sequence>
<reference evidence="2" key="1">
    <citation type="journal article" date="2015" name="Sci. Rep.">
        <title>Tissue- and time-dependent transcription in Ixodes ricinus salivary glands and midguts when blood feeding on the vertebrate host.</title>
        <authorList>
            <person name="Kotsyfakis M."/>
            <person name="Schwarz A."/>
            <person name="Erhart J."/>
            <person name="Ribeiro J.M."/>
        </authorList>
    </citation>
    <scope>NUCLEOTIDE SEQUENCE</scope>
    <source>
        <tissue evidence="2">Salivary gland and midgut</tissue>
    </source>
</reference>
<name>V5GG70_IXORI</name>
<feature type="non-terminal residue" evidence="2">
    <location>
        <position position="90"/>
    </location>
</feature>
<organism evidence="2">
    <name type="scientific">Ixodes ricinus</name>
    <name type="common">Common tick</name>
    <name type="synonym">Acarus ricinus</name>
    <dbReference type="NCBI Taxonomy" id="34613"/>
    <lineage>
        <taxon>Eukaryota</taxon>
        <taxon>Metazoa</taxon>
        <taxon>Ecdysozoa</taxon>
        <taxon>Arthropoda</taxon>
        <taxon>Chelicerata</taxon>
        <taxon>Arachnida</taxon>
        <taxon>Acari</taxon>
        <taxon>Parasitiformes</taxon>
        <taxon>Ixodida</taxon>
        <taxon>Ixodoidea</taxon>
        <taxon>Ixodidae</taxon>
        <taxon>Ixodinae</taxon>
        <taxon>Ixodes</taxon>
    </lineage>
</organism>
<dbReference type="InterPro" id="IPR002970">
    <property type="entry name" value="Tick_his-bd"/>
</dbReference>